<name>A0ABV1JVU2_9PSEU</name>
<sequence length="142" mass="14880">MLTTPEDLCSVIDAAAARDALGYGGRIVTEVFEDPDNVEAIRGLCQYRAPDAVKVEGAMAEVTVPGRGPDLEGYRAALTKAGLTYQDLIVIGADDALWIDHHHTALVRYGDSVGLAGNIGTNSMEPAGLVRLAAMAAKAGRN</sequence>
<organism evidence="1 2">
    <name type="scientific">Pseudonocardia tropica</name>
    <dbReference type="NCBI Taxonomy" id="681289"/>
    <lineage>
        <taxon>Bacteria</taxon>
        <taxon>Bacillati</taxon>
        <taxon>Actinomycetota</taxon>
        <taxon>Actinomycetes</taxon>
        <taxon>Pseudonocardiales</taxon>
        <taxon>Pseudonocardiaceae</taxon>
        <taxon>Pseudonocardia</taxon>
    </lineage>
</organism>
<accession>A0ABV1JVU2</accession>
<comment type="caution">
    <text evidence="1">The sequence shown here is derived from an EMBL/GenBank/DDBJ whole genome shotgun (WGS) entry which is preliminary data.</text>
</comment>
<proteinExistence type="predicted"/>
<evidence type="ECO:0000313" key="1">
    <source>
        <dbReference type="EMBL" id="MEQ3540045.1"/>
    </source>
</evidence>
<dbReference type="Proteomes" id="UP001464923">
    <property type="component" value="Unassembled WGS sequence"/>
</dbReference>
<reference evidence="1 2" key="1">
    <citation type="submission" date="2024-03" db="EMBL/GenBank/DDBJ databases">
        <title>Draft genome sequence of Pseudonocardia tropica JCM 19149.</title>
        <authorList>
            <person name="Butdee W."/>
            <person name="Duangmal K."/>
        </authorList>
    </citation>
    <scope>NUCLEOTIDE SEQUENCE [LARGE SCALE GENOMIC DNA]</scope>
    <source>
        <strain evidence="1 2">JCM 19149</strain>
    </source>
</reference>
<keyword evidence="2" id="KW-1185">Reference proteome</keyword>
<protein>
    <submittedName>
        <fullName evidence="1">Uncharacterized protein</fullName>
    </submittedName>
</protein>
<evidence type="ECO:0000313" key="2">
    <source>
        <dbReference type="Proteomes" id="UP001464923"/>
    </source>
</evidence>
<dbReference type="EMBL" id="JBEDNP010000008">
    <property type="protein sequence ID" value="MEQ3540045.1"/>
    <property type="molecule type" value="Genomic_DNA"/>
</dbReference>
<gene>
    <name evidence="1" type="ORF">WHI96_14545</name>
</gene>